<name>C6E0L3_GEOSM</name>
<dbReference type="EMBL" id="CP001661">
    <property type="protein sequence ID" value="ACT18637.1"/>
    <property type="molecule type" value="Genomic_DNA"/>
</dbReference>
<dbReference type="GO" id="GO:0016757">
    <property type="term" value="F:glycosyltransferase activity"/>
    <property type="evidence" value="ECO:0007669"/>
    <property type="project" value="InterPro"/>
</dbReference>
<dbReference type="OrthoDB" id="9801609at2"/>
<keyword evidence="2" id="KW-0808">Transferase</keyword>
<dbReference type="InterPro" id="IPR001296">
    <property type="entry name" value="Glyco_trans_1"/>
</dbReference>
<feature type="domain" description="Glycosyl transferase family 1" evidence="1">
    <location>
        <begin position="230"/>
        <end position="377"/>
    </location>
</feature>
<proteinExistence type="predicted"/>
<dbReference type="HOGENOM" id="CLU_056938_0_0_7"/>
<organism evidence="2">
    <name type="scientific">Geobacter sp. (strain M21)</name>
    <dbReference type="NCBI Taxonomy" id="443144"/>
    <lineage>
        <taxon>Bacteria</taxon>
        <taxon>Pseudomonadati</taxon>
        <taxon>Thermodesulfobacteriota</taxon>
        <taxon>Desulfuromonadia</taxon>
        <taxon>Geobacterales</taxon>
        <taxon>Geobacteraceae</taxon>
        <taxon>Geobacter</taxon>
    </lineage>
</organism>
<dbReference type="PANTHER" id="PTHR46401">
    <property type="entry name" value="GLYCOSYLTRANSFERASE WBBK-RELATED"/>
    <property type="match status" value="1"/>
</dbReference>
<dbReference type="Gene3D" id="3.40.50.2000">
    <property type="entry name" value="Glycogen Phosphorylase B"/>
    <property type="match status" value="1"/>
</dbReference>
<sequence length="418" mass="46868">MINNKTVIALLGNSFIGWGGGIDFLRFCANALALICKGNNTRIVILLPDPENCTLIIKTRAFLSACKQIAIAILERRKPISRRHKPFFKKQLTDSFQNIEGNVEILFYPQGKNIASVVVSIQADVVIPCAFSLGSSFPVPWVGYLYDFQHKYFPDYFSDKEINTRDALFSQMLGEASAVIVNAADVKKDIQKFYPQTKCKVFDLPFSATPIESWFEPASEDLSQKYDLPRIYFVMCNQFWIHKDHATAFKALAIYMEATGQQDVHIVCTGSTVDFRHPDYFSNLKNYVNTLGLTDRVHFLGHIPKKDQIDIMCGSIAVLQPTLFEGGPGGFAVFDAISLAIPVILSDIPVNREIEGYNGLLFFKAGDADDMAAKMIAIQNFTHVKQGKELLLTTGRERTKTFGLRLLEAAEYAMNQQN</sequence>
<dbReference type="Pfam" id="PF00534">
    <property type="entry name" value="Glycos_transf_1"/>
    <property type="match status" value="1"/>
</dbReference>
<dbReference type="PANTHER" id="PTHR46401:SF8">
    <property type="entry name" value="BLL6006 PROTEIN"/>
    <property type="match status" value="1"/>
</dbReference>
<dbReference type="SUPFAM" id="SSF53756">
    <property type="entry name" value="UDP-Glycosyltransferase/glycogen phosphorylase"/>
    <property type="match status" value="1"/>
</dbReference>
<gene>
    <name evidence="2" type="ordered locus">GM21_2598</name>
</gene>
<dbReference type="AlphaFoldDB" id="C6E0L3"/>
<dbReference type="CAZy" id="GT4">
    <property type="family name" value="Glycosyltransferase Family 4"/>
</dbReference>
<evidence type="ECO:0000313" key="2">
    <source>
        <dbReference type="EMBL" id="ACT18637.1"/>
    </source>
</evidence>
<protein>
    <submittedName>
        <fullName evidence="2">Glycosyl transferase group 1</fullName>
    </submittedName>
</protein>
<dbReference type="KEGG" id="gem:GM21_2598"/>
<accession>C6E0L3</accession>
<reference evidence="2" key="1">
    <citation type="submission" date="2009-07" db="EMBL/GenBank/DDBJ databases">
        <title>Complete sequence of Geobacter sp. M21.</title>
        <authorList>
            <consortium name="US DOE Joint Genome Institute"/>
            <person name="Lucas S."/>
            <person name="Copeland A."/>
            <person name="Lapidus A."/>
            <person name="Glavina del Rio T."/>
            <person name="Dalin E."/>
            <person name="Tice H."/>
            <person name="Bruce D."/>
            <person name="Goodwin L."/>
            <person name="Pitluck S."/>
            <person name="Saunders E."/>
            <person name="Brettin T."/>
            <person name="Detter J.C."/>
            <person name="Han C."/>
            <person name="Larimer F."/>
            <person name="Land M."/>
            <person name="Hauser L."/>
            <person name="Kyrpides N."/>
            <person name="Ovchinnikova G."/>
            <person name="Lovley D."/>
        </authorList>
    </citation>
    <scope>NUCLEOTIDE SEQUENCE [LARGE SCALE GENOMIC DNA]</scope>
    <source>
        <strain evidence="2">M21</strain>
    </source>
</reference>
<dbReference type="STRING" id="443144.GM21_2598"/>
<dbReference type="eggNOG" id="COG0438">
    <property type="taxonomic scope" value="Bacteria"/>
</dbReference>
<evidence type="ECO:0000259" key="1">
    <source>
        <dbReference type="Pfam" id="PF00534"/>
    </source>
</evidence>